<dbReference type="AlphaFoldDB" id="A0A853EYS3"/>
<dbReference type="EMBL" id="JACBYE010000051">
    <property type="protein sequence ID" value="NYS95004.1"/>
    <property type="molecule type" value="Genomic_DNA"/>
</dbReference>
<protein>
    <submittedName>
        <fullName evidence="1">Uncharacterized protein</fullName>
    </submittedName>
</protein>
<reference evidence="1 2" key="1">
    <citation type="submission" date="2020-07" db="EMBL/GenBank/DDBJ databases">
        <title>MOT database genomes.</title>
        <authorList>
            <person name="Joseph S."/>
            <person name="Aduse-Opoku J."/>
            <person name="Hashim A."/>
            <person name="Wade W."/>
            <person name="Curtis M."/>
        </authorList>
    </citation>
    <scope>NUCLEOTIDE SEQUENCE [LARGE SCALE GENOMIC DNA]</scope>
    <source>
        <strain evidence="1 2">DSM 100099</strain>
    </source>
</reference>
<dbReference type="RefSeq" id="WP_179914239.1">
    <property type="nucleotide sequence ID" value="NZ_JACBYE010000051.1"/>
</dbReference>
<comment type="caution">
    <text evidence="1">The sequence shown here is derived from an EMBL/GenBank/DDBJ whole genome shotgun (WGS) entry which is preliminary data.</text>
</comment>
<gene>
    <name evidence="1" type="ORF">HZZ10_15920</name>
</gene>
<name>A0A853EYS3_9MICO</name>
<proteinExistence type="predicted"/>
<dbReference type="Proteomes" id="UP000561011">
    <property type="component" value="Unassembled WGS sequence"/>
</dbReference>
<keyword evidence="2" id="KW-1185">Reference proteome</keyword>
<evidence type="ECO:0000313" key="2">
    <source>
        <dbReference type="Proteomes" id="UP000561011"/>
    </source>
</evidence>
<accession>A0A853EYS3</accession>
<evidence type="ECO:0000313" key="1">
    <source>
        <dbReference type="EMBL" id="NYS95004.1"/>
    </source>
</evidence>
<organism evidence="1 2">
    <name type="scientific">Sanguibacter inulinus</name>
    <dbReference type="NCBI Taxonomy" id="60922"/>
    <lineage>
        <taxon>Bacteria</taxon>
        <taxon>Bacillati</taxon>
        <taxon>Actinomycetota</taxon>
        <taxon>Actinomycetes</taxon>
        <taxon>Micrococcales</taxon>
        <taxon>Sanguibacteraceae</taxon>
        <taxon>Sanguibacter</taxon>
    </lineage>
</organism>
<sequence length="162" mass="17686">MMSPAAPRAIELTSPFGWSASVDVAGVVTLRDPAGQPRATYQGTASSSPAAALPRGGTHTVRLPDGDVALHNGATRATRRRDHDGHLDLHGRRYVFHHTWGWNTEVRCDGVRVALLHRRTSRRFTVRTDATRDETDRLAMALCWFAVQPGREGAIAAAFHGL</sequence>